<evidence type="ECO:0000256" key="1">
    <source>
        <dbReference type="ARBA" id="ARBA00005513"/>
    </source>
</evidence>
<dbReference type="Gene3D" id="6.10.250.1580">
    <property type="match status" value="1"/>
</dbReference>
<organism evidence="18 19">
    <name type="scientific">Candidatus Glomeribacter gigasporarum BEG34</name>
    <dbReference type="NCBI Taxonomy" id="1070319"/>
    <lineage>
        <taxon>Bacteria</taxon>
        <taxon>Pseudomonadati</taxon>
        <taxon>Pseudomonadota</taxon>
        <taxon>Betaproteobacteria</taxon>
        <taxon>Burkholderiales</taxon>
        <taxon>Burkholderiaceae</taxon>
        <taxon>Candidatus Glomeribacter</taxon>
    </lineage>
</organism>
<dbReference type="EMBL" id="CAFB01000037">
    <property type="protein sequence ID" value="CCD29041.1"/>
    <property type="molecule type" value="Genomic_DNA"/>
</dbReference>
<keyword evidence="17" id="KW-0175">Coiled coil</keyword>
<keyword evidence="8 15" id="KW-0406">Ion transport</keyword>
<keyword evidence="5 15" id="KW-0812">Transmembrane</keyword>
<evidence type="ECO:0000256" key="3">
    <source>
        <dbReference type="ARBA" id="ARBA00022475"/>
    </source>
</evidence>
<accession>G2J8E4</accession>
<evidence type="ECO:0000256" key="7">
    <source>
        <dbReference type="ARBA" id="ARBA00022989"/>
    </source>
</evidence>
<keyword evidence="3 15" id="KW-1003">Cell membrane</keyword>
<dbReference type="CDD" id="cd06503">
    <property type="entry name" value="ATP-synt_Fo_b"/>
    <property type="match status" value="1"/>
</dbReference>
<dbReference type="GO" id="GO:0016787">
    <property type="term" value="F:hydrolase activity"/>
    <property type="evidence" value="ECO:0007669"/>
    <property type="project" value="UniProtKB-KW"/>
</dbReference>
<dbReference type="PANTHER" id="PTHR33445:SF1">
    <property type="entry name" value="ATP SYNTHASE SUBUNIT B"/>
    <property type="match status" value="1"/>
</dbReference>
<dbReference type="PANTHER" id="PTHR33445">
    <property type="entry name" value="ATP SYNTHASE SUBUNIT B', CHLOROPLASTIC"/>
    <property type="match status" value="1"/>
</dbReference>
<dbReference type="InterPro" id="IPR050059">
    <property type="entry name" value="ATP_synthase_B_chain"/>
</dbReference>
<dbReference type="GO" id="GO:0046961">
    <property type="term" value="F:proton-transporting ATPase activity, rotational mechanism"/>
    <property type="evidence" value="ECO:0007669"/>
    <property type="project" value="TreeGrafter"/>
</dbReference>
<dbReference type="eggNOG" id="COG0711">
    <property type="taxonomic scope" value="Bacteria"/>
</dbReference>
<dbReference type="NCBIfam" id="NF004411">
    <property type="entry name" value="PRK05759.1-2"/>
    <property type="match status" value="1"/>
</dbReference>
<dbReference type="AlphaFoldDB" id="G2J8E4"/>
<evidence type="ECO:0000256" key="15">
    <source>
        <dbReference type="HAMAP-Rule" id="MF_01398"/>
    </source>
</evidence>
<comment type="similarity">
    <text evidence="1 15 16">Belongs to the ATPase B chain family.</text>
</comment>
<keyword evidence="18" id="KW-0378">Hydrolase</keyword>
<dbReference type="Pfam" id="PF00430">
    <property type="entry name" value="ATP-synt_B"/>
    <property type="match status" value="1"/>
</dbReference>
<evidence type="ECO:0000256" key="2">
    <source>
        <dbReference type="ARBA" id="ARBA00022448"/>
    </source>
</evidence>
<keyword evidence="6 15" id="KW-0375">Hydrogen ion transport</keyword>
<dbReference type="GO" id="GO:0012505">
    <property type="term" value="C:endomembrane system"/>
    <property type="evidence" value="ECO:0007669"/>
    <property type="project" value="UniProtKB-SubCell"/>
</dbReference>
<dbReference type="GO" id="GO:0005886">
    <property type="term" value="C:plasma membrane"/>
    <property type="evidence" value="ECO:0007669"/>
    <property type="project" value="UniProtKB-SubCell"/>
</dbReference>
<name>G2J8E4_9BURK</name>
<dbReference type="HAMAP" id="MF_01398">
    <property type="entry name" value="ATP_synth_b_bprime"/>
    <property type="match status" value="1"/>
</dbReference>
<dbReference type="InterPro" id="IPR002146">
    <property type="entry name" value="ATP_synth_b/b'su_bac/chlpt"/>
</dbReference>
<dbReference type="STRING" id="1070319.CAGGBEG34_200041"/>
<evidence type="ECO:0000256" key="17">
    <source>
        <dbReference type="SAM" id="Coils"/>
    </source>
</evidence>
<dbReference type="Proteomes" id="UP000054051">
    <property type="component" value="Unassembled WGS sequence"/>
</dbReference>
<dbReference type="OrthoDB" id="9788020at2"/>
<evidence type="ECO:0000256" key="13">
    <source>
        <dbReference type="ARBA" id="ARBA00026054"/>
    </source>
</evidence>
<dbReference type="InterPro" id="IPR028987">
    <property type="entry name" value="ATP_synth_B-like_membr_sf"/>
</dbReference>
<sequence length="156" mass="17425">MNINATLFAQTVVFFILAWVAMRFVWPPLIQAIDARTKKIADGLAAAKQSQAELEIAKTRAQQTLAHAREQGQQTIHAAEQRAQAVAEEIKRNAQLEAERLMAQAKMQVEQQFAQARAALRNEVSDLVVRGAERILQREMDRSAHAALLDQLKATL</sequence>
<keyword evidence="19" id="KW-1185">Reference proteome</keyword>
<dbReference type="RefSeq" id="WP_006682284.1">
    <property type="nucleotide sequence ID" value="NZ_CAFB01000037.1"/>
</dbReference>
<evidence type="ECO:0000256" key="11">
    <source>
        <dbReference type="ARBA" id="ARBA00025198"/>
    </source>
</evidence>
<evidence type="ECO:0000256" key="8">
    <source>
        <dbReference type="ARBA" id="ARBA00023065"/>
    </source>
</evidence>
<evidence type="ECO:0000256" key="10">
    <source>
        <dbReference type="ARBA" id="ARBA00023310"/>
    </source>
</evidence>
<keyword evidence="10 15" id="KW-0066">ATP synthesis</keyword>
<comment type="subunit">
    <text evidence="15">F-type ATPases have 2 components, F(1) - the catalytic core - and F(0) - the membrane proton channel. F(1) has five subunits: alpha(3), beta(3), gamma(1), delta(1), epsilon(1). F(0) has three main subunits: a(1), b(2) and c(10-14). The alpha and beta chains form an alternating ring which encloses part of the gamma chain. F(1) is attached to F(0) by a central stalk formed by the gamma and epsilon chains, while a peripheral stalk is formed by the delta and b chains.</text>
</comment>
<gene>
    <name evidence="15 18" type="primary">atpF</name>
    <name evidence="18" type="ORF">CAGGBEG34_200041</name>
</gene>
<evidence type="ECO:0000256" key="9">
    <source>
        <dbReference type="ARBA" id="ARBA00023136"/>
    </source>
</evidence>
<dbReference type="InterPro" id="IPR005864">
    <property type="entry name" value="ATP_synth_F0_bsu_bac"/>
</dbReference>
<evidence type="ECO:0000256" key="6">
    <source>
        <dbReference type="ARBA" id="ARBA00022781"/>
    </source>
</evidence>
<proteinExistence type="inferred from homology"/>
<keyword evidence="2 15" id="KW-0813">Transport</keyword>
<comment type="function">
    <text evidence="12">Component of the F(0) channel, it forms part of the peripheral stalk, linking F(1) to F(0). The b'-subunit is a diverged and duplicated form of b found in plants and photosynthetic bacteria.</text>
</comment>
<comment type="subunit">
    <text evidence="13">F-type ATPases have 2 components, F(1) - the catalytic core - and F(0) - the membrane proton channel. F(1) has five subunits: alpha(3), beta(3), gamma(1), delta(1), epsilon(1). F(0) has four main subunits: a(1), b(2) and c(10-14). The alpha and beta chains form an alternating ring which encloses part of the gamma chain. F(1) is attached to F(0) by a central stalk formed by the gamma and epsilon chains, while a peripheral stalk is formed by the delta and b chains.</text>
</comment>
<comment type="caution">
    <text evidence="18">The sequence shown here is derived from an EMBL/GenBank/DDBJ whole genome shotgun (WGS) entry which is preliminary data.</text>
</comment>
<protein>
    <recommendedName>
        <fullName evidence="15">ATP synthase subunit b</fullName>
    </recommendedName>
    <alternativeName>
        <fullName evidence="15">ATP synthase F(0) sector subunit b</fullName>
    </alternativeName>
    <alternativeName>
        <fullName evidence="15">ATPase subunit I</fullName>
    </alternativeName>
    <alternativeName>
        <fullName evidence="15">F-type ATPase subunit b</fullName>
        <shortName evidence="15">F-ATPase subunit b</shortName>
    </alternativeName>
</protein>
<comment type="function">
    <text evidence="11 15">F(1)F(0) ATP synthase produces ATP from ADP in the presence of a proton or sodium gradient. F-type ATPases consist of two structural domains, F(1) containing the extramembraneous catalytic core and F(0) containing the membrane proton channel, linked together by a central stalk and a peripheral stalk. During catalysis, ATP synthesis in the catalytic domain of F(1) is coupled via a rotary mechanism of the central stalk subunits to proton translocation.</text>
</comment>
<keyword evidence="4 15" id="KW-0138">CF(0)</keyword>
<keyword evidence="7 15" id="KW-1133">Transmembrane helix</keyword>
<evidence type="ECO:0000256" key="5">
    <source>
        <dbReference type="ARBA" id="ARBA00022692"/>
    </source>
</evidence>
<dbReference type="SUPFAM" id="SSF81573">
    <property type="entry name" value="F1F0 ATP synthase subunit B, membrane domain"/>
    <property type="match status" value="1"/>
</dbReference>
<reference evidence="18 19" key="1">
    <citation type="submission" date="2011-08" db="EMBL/GenBank/DDBJ databases">
        <title>The genome of the obligate endobacterium of an arbuscular mycorrhizal fungus reveals an interphylum network of nutritional interactions.</title>
        <authorList>
            <person name="Ghignone S."/>
            <person name="Salvioli A."/>
            <person name="Anca I."/>
            <person name="Lumini E."/>
            <person name="Ortu G."/>
            <person name="Petiti L."/>
            <person name="Cruveiller S."/>
            <person name="Bianciotto V."/>
            <person name="Piffanelli P."/>
            <person name="Lanfranco L."/>
            <person name="Bonfante P."/>
        </authorList>
    </citation>
    <scope>NUCLEOTIDE SEQUENCE [LARGE SCALE GENOMIC DNA]</scope>
    <source>
        <strain evidence="18 19">BEG34</strain>
    </source>
</reference>
<dbReference type="GO" id="GO:0045259">
    <property type="term" value="C:proton-transporting ATP synthase complex"/>
    <property type="evidence" value="ECO:0007669"/>
    <property type="project" value="UniProtKB-KW"/>
</dbReference>
<evidence type="ECO:0000256" key="16">
    <source>
        <dbReference type="RuleBase" id="RU003848"/>
    </source>
</evidence>
<dbReference type="GO" id="GO:0046933">
    <property type="term" value="F:proton-transporting ATP synthase activity, rotational mechanism"/>
    <property type="evidence" value="ECO:0007669"/>
    <property type="project" value="UniProtKB-UniRule"/>
</dbReference>
<keyword evidence="9 15" id="KW-0472">Membrane</keyword>
<evidence type="ECO:0000256" key="4">
    <source>
        <dbReference type="ARBA" id="ARBA00022547"/>
    </source>
</evidence>
<evidence type="ECO:0000313" key="19">
    <source>
        <dbReference type="Proteomes" id="UP000054051"/>
    </source>
</evidence>
<evidence type="ECO:0000256" key="14">
    <source>
        <dbReference type="ARBA" id="ARBA00037847"/>
    </source>
</evidence>
<comment type="subcellular location">
    <subcellularLocation>
        <location evidence="15">Cell membrane</location>
        <topology evidence="15">Single-pass membrane protein</topology>
    </subcellularLocation>
    <subcellularLocation>
        <location evidence="14">Endomembrane system</location>
        <topology evidence="14">Single-pass membrane protein</topology>
    </subcellularLocation>
</comment>
<dbReference type="NCBIfam" id="TIGR01144">
    <property type="entry name" value="ATP_synt_b"/>
    <property type="match status" value="1"/>
</dbReference>
<evidence type="ECO:0000256" key="12">
    <source>
        <dbReference type="ARBA" id="ARBA00025614"/>
    </source>
</evidence>
<feature type="coiled-coil region" evidence="17">
    <location>
        <begin position="51"/>
        <end position="111"/>
    </location>
</feature>
<evidence type="ECO:0000313" key="18">
    <source>
        <dbReference type="EMBL" id="CCD29041.1"/>
    </source>
</evidence>